<proteinExistence type="predicted"/>
<dbReference type="InterPro" id="IPR050237">
    <property type="entry name" value="ATP-dep_AMP-bd_enzyme"/>
</dbReference>
<dbReference type="InterPro" id="IPR025110">
    <property type="entry name" value="AMP-bd_C"/>
</dbReference>
<dbReference type="GO" id="GO:0016878">
    <property type="term" value="F:acid-thiol ligase activity"/>
    <property type="evidence" value="ECO:0007669"/>
    <property type="project" value="UniProtKB-ARBA"/>
</dbReference>
<feature type="domain" description="AMP-binding enzyme C-terminal" evidence="2">
    <location>
        <begin position="439"/>
        <end position="517"/>
    </location>
</feature>
<protein>
    <recommendedName>
        <fullName evidence="4">AMP-dependent synthetase/ligase domain-containing protein</fullName>
    </recommendedName>
</protein>
<dbReference type="SUPFAM" id="SSF56801">
    <property type="entry name" value="Acetyl-CoA synthetase-like"/>
    <property type="match status" value="1"/>
</dbReference>
<evidence type="ECO:0008006" key="4">
    <source>
        <dbReference type="Google" id="ProtNLM"/>
    </source>
</evidence>
<dbReference type="PANTHER" id="PTHR43767:SF1">
    <property type="entry name" value="NONRIBOSOMAL PEPTIDE SYNTHASE PES1 (EUROFUNG)-RELATED"/>
    <property type="match status" value="1"/>
</dbReference>
<reference evidence="3" key="1">
    <citation type="submission" date="2018-05" db="EMBL/GenBank/DDBJ databases">
        <authorList>
            <person name="Lanie J.A."/>
            <person name="Ng W.-L."/>
            <person name="Kazmierczak K.M."/>
            <person name="Andrzejewski T.M."/>
            <person name="Davidsen T.M."/>
            <person name="Wayne K.J."/>
            <person name="Tettelin H."/>
            <person name="Glass J.I."/>
            <person name="Rusch D."/>
            <person name="Podicherti R."/>
            <person name="Tsui H.-C.T."/>
            <person name="Winkler M.E."/>
        </authorList>
    </citation>
    <scope>NUCLEOTIDE SEQUENCE</scope>
</reference>
<feature type="domain" description="AMP-dependent synthetase/ligase" evidence="1">
    <location>
        <begin position="32"/>
        <end position="389"/>
    </location>
</feature>
<dbReference type="Pfam" id="PF13193">
    <property type="entry name" value="AMP-binding_C"/>
    <property type="match status" value="1"/>
</dbReference>
<dbReference type="Gene3D" id="3.30.300.30">
    <property type="match status" value="1"/>
</dbReference>
<organism evidence="3">
    <name type="scientific">marine metagenome</name>
    <dbReference type="NCBI Taxonomy" id="408172"/>
    <lineage>
        <taxon>unclassified sequences</taxon>
        <taxon>metagenomes</taxon>
        <taxon>ecological metagenomes</taxon>
    </lineage>
</organism>
<sequence>VQIEVATKEYFEEKRFIEENFDFPENIQELIDRAADLYPTTLALNFFEQEPQAQSITYADLRVSIYKLADGLQQQGIKKGTHVAVIMSNRIEFPISWLALAVIGAVMIPVNPAYTSTELDYVLNDSDAEFLIIEDKFLPTLEAMSKRPEAMTDESIIIVTDKDLDNNWNSIMSSGDEDAQYNYQVNADDLLNIQYTSGTTGFPKGCMQSQKFWVMVGCMAALRYKDIKSVLADAPFFYIDDQYMVIMGLYSGMTVHVSKGMSARRFLDWIEDHKIELAYFPTPILETPKSSRDTSTSLKKFIGFALNAELTRLVEERFNVLTRDSFGMTEIGMGLLVPDTVNSDAALNSCGLPAAFRDVKIVDDNGNEVESGISGELWVKGAGIIDGYYKKPKANKETFIDGWFRTGDIFVADKLGFYTIVGRMKDMIRRSMENISALEVETAIRSKQGIEDAAAIAVPDKKRDEEVKIYVLLSAGYTTEQVSPADIIIHCQQRLAPFKIPRYFEYVKSFPYTPSAKVAKHQLKDMKTDLRKGSWDELDQCWR</sequence>
<evidence type="ECO:0000259" key="2">
    <source>
        <dbReference type="Pfam" id="PF13193"/>
    </source>
</evidence>
<dbReference type="InterPro" id="IPR045851">
    <property type="entry name" value="AMP-bd_C_sf"/>
</dbReference>
<gene>
    <name evidence="3" type="ORF">METZ01_LOCUS106327</name>
</gene>
<dbReference type="EMBL" id="UINC01012218">
    <property type="protein sequence ID" value="SVA53473.1"/>
    <property type="molecule type" value="Genomic_DNA"/>
</dbReference>
<dbReference type="AlphaFoldDB" id="A0A381WNL1"/>
<dbReference type="InterPro" id="IPR000873">
    <property type="entry name" value="AMP-dep_synth/lig_dom"/>
</dbReference>
<dbReference type="PROSITE" id="PS00455">
    <property type="entry name" value="AMP_BINDING"/>
    <property type="match status" value="1"/>
</dbReference>
<dbReference type="PANTHER" id="PTHR43767">
    <property type="entry name" value="LONG-CHAIN-FATTY-ACID--COA LIGASE"/>
    <property type="match status" value="1"/>
</dbReference>
<evidence type="ECO:0000259" key="1">
    <source>
        <dbReference type="Pfam" id="PF00501"/>
    </source>
</evidence>
<dbReference type="InterPro" id="IPR020845">
    <property type="entry name" value="AMP-binding_CS"/>
</dbReference>
<accession>A0A381WNL1</accession>
<dbReference type="InterPro" id="IPR042099">
    <property type="entry name" value="ANL_N_sf"/>
</dbReference>
<dbReference type="Gene3D" id="3.40.50.12780">
    <property type="entry name" value="N-terminal domain of ligase-like"/>
    <property type="match status" value="1"/>
</dbReference>
<feature type="non-terminal residue" evidence="3">
    <location>
        <position position="1"/>
    </location>
</feature>
<evidence type="ECO:0000313" key="3">
    <source>
        <dbReference type="EMBL" id="SVA53473.1"/>
    </source>
</evidence>
<name>A0A381WNL1_9ZZZZ</name>
<dbReference type="Pfam" id="PF00501">
    <property type="entry name" value="AMP-binding"/>
    <property type="match status" value="1"/>
</dbReference>